<dbReference type="PANTHER" id="PTHR12841:SF6">
    <property type="entry name" value="PROTEIN UNC-50 HOMOLOG"/>
    <property type="match status" value="1"/>
</dbReference>
<name>A0A183K198_9TREM</name>
<dbReference type="WBParaSite" id="SCUD_0000876101-mRNA-1">
    <property type="protein sequence ID" value="SCUD_0000876101-mRNA-1"/>
    <property type="gene ID" value="SCUD_0000876101"/>
</dbReference>
<keyword evidence="8" id="KW-1185">Reference proteome</keyword>
<feature type="transmembrane region" description="Helical" evidence="6">
    <location>
        <begin position="98"/>
        <end position="117"/>
    </location>
</feature>
<feature type="transmembrane region" description="Helical" evidence="6">
    <location>
        <begin position="244"/>
        <end position="261"/>
    </location>
</feature>
<keyword evidence="4 6" id="KW-1133">Transmembrane helix</keyword>
<organism evidence="9">
    <name type="scientific">Schistosoma curassoni</name>
    <dbReference type="NCBI Taxonomy" id="6186"/>
    <lineage>
        <taxon>Eukaryota</taxon>
        <taxon>Metazoa</taxon>
        <taxon>Spiralia</taxon>
        <taxon>Lophotrochozoa</taxon>
        <taxon>Platyhelminthes</taxon>
        <taxon>Trematoda</taxon>
        <taxon>Digenea</taxon>
        <taxon>Strigeidida</taxon>
        <taxon>Schistosomatoidea</taxon>
        <taxon>Schistosomatidae</taxon>
        <taxon>Schistosoma</taxon>
    </lineage>
</organism>
<reference evidence="7 8" key="2">
    <citation type="submission" date="2018-11" db="EMBL/GenBank/DDBJ databases">
        <authorList>
            <consortium name="Pathogen Informatics"/>
        </authorList>
    </citation>
    <scope>NUCLEOTIDE SEQUENCE [LARGE SCALE GENOMIC DNA]</scope>
    <source>
        <strain evidence="7">Dakar</strain>
        <strain evidence="8">Dakar, Senegal</strain>
    </source>
</reference>
<dbReference type="GO" id="GO:0000139">
    <property type="term" value="C:Golgi membrane"/>
    <property type="evidence" value="ECO:0007669"/>
    <property type="project" value="TreeGrafter"/>
</dbReference>
<dbReference type="InterPro" id="IPR007881">
    <property type="entry name" value="UNC-50"/>
</dbReference>
<protein>
    <submittedName>
        <fullName evidence="9">Protein unc-50 homolog</fullName>
    </submittedName>
</protein>
<reference evidence="9" key="1">
    <citation type="submission" date="2016-06" db="UniProtKB">
        <authorList>
            <consortium name="WormBaseParasite"/>
        </authorList>
    </citation>
    <scope>IDENTIFICATION</scope>
</reference>
<evidence type="ECO:0000256" key="3">
    <source>
        <dbReference type="ARBA" id="ARBA00022692"/>
    </source>
</evidence>
<accession>A0A183K198</accession>
<evidence type="ECO:0000256" key="6">
    <source>
        <dbReference type="SAM" id="Phobius"/>
    </source>
</evidence>
<dbReference type="EMBL" id="UZAK01032895">
    <property type="protein sequence ID" value="VDP32371.1"/>
    <property type="molecule type" value="Genomic_DNA"/>
</dbReference>
<dbReference type="PANTHER" id="PTHR12841">
    <property type="entry name" value="PROTEIN UNC-50 HOMOLOG"/>
    <property type="match status" value="1"/>
</dbReference>
<gene>
    <name evidence="7" type="ORF">SCUD_LOCUS8761</name>
</gene>
<evidence type="ECO:0000256" key="2">
    <source>
        <dbReference type="ARBA" id="ARBA00006293"/>
    </source>
</evidence>
<evidence type="ECO:0000256" key="1">
    <source>
        <dbReference type="ARBA" id="ARBA00004141"/>
    </source>
</evidence>
<evidence type="ECO:0000313" key="7">
    <source>
        <dbReference type="EMBL" id="VDP32371.1"/>
    </source>
</evidence>
<dbReference type="AlphaFoldDB" id="A0A183K198"/>
<evidence type="ECO:0000256" key="4">
    <source>
        <dbReference type="ARBA" id="ARBA00022989"/>
    </source>
</evidence>
<feature type="transmembrane region" description="Helical" evidence="6">
    <location>
        <begin position="273"/>
        <end position="299"/>
    </location>
</feature>
<dbReference type="Proteomes" id="UP000279833">
    <property type="component" value="Unassembled WGS sequence"/>
</dbReference>
<feature type="transmembrane region" description="Helical" evidence="6">
    <location>
        <begin position="123"/>
        <end position="142"/>
    </location>
</feature>
<evidence type="ECO:0000256" key="5">
    <source>
        <dbReference type="ARBA" id="ARBA00023136"/>
    </source>
</evidence>
<keyword evidence="3 6" id="KW-0812">Transmembrane</keyword>
<dbReference type="Pfam" id="PF05216">
    <property type="entry name" value="UNC-50"/>
    <property type="match status" value="2"/>
</dbReference>
<comment type="similarity">
    <text evidence="2">Belongs to the unc-50 family.</text>
</comment>
<evidence type="ECO:0000313" key="8">
    <source>
        <dbReference type="Proteomes" id="UP000279833"/>
    </source>
</evidence>
<feature type="transmembrane region" description="Helical" evidence="6">
    <location>
        <begin position="212"/>
        <end position="232"/>
    </location>
</feature>
<keyword evidence="5 6" id="KW-0472">Membrane</keyword>
<feature type="transmembrane region" description="Helical" evidence="6">
    <location>
        <begin position="149"/>
        <end position="172"/>
    </location>
</feature>
<proteinExistence type="inferred from homology"/>
<dbReference type="STRING" id="6186.A0A183K198"/>
<evidence type="ECO:0000313" key="9">
    <source>
        <dbReference type="WBParaSite" id="SCUD_0000876101-mRNA-1"/>
    </source>
</evidence>
<comment type="subcellular location">
    <subcellularLocation>
        <location evidence="1">Membrane</location>
        <topology evidence="1">Multi-pass membrane protein</topology>
    </subcellularLocation>
</comment>
<sequence>MTNLGHSTCSKLVGQTAKPMLEKIFNCSNSCTSHSVRRILSAAEKRSRYFRRLFHVRHMDFEYALWQMWQLFVGPQRVFRNFNYRKCSRQQWARDDPAFLVLMMVFLISIHTKVLSTNLNYCFISQYTIVTSLGFAFCMSLNAIQSVEFVLWVVFVDFIAISLLQATFFWIITNHFFLDSSKSRPQLNGLGPFVETDPEVEWGYAFDVHLNGFFPALCILHLLQLPFLYIILQNWFIGRLLGNTFWLMSFTYYTYITFLGYRTLPFLKRTTVLLWPVTAAIVIYVVSLIMKWNFTLFLCHFYQFRLF</sequence>